<dbReference type="EMBL" id="RCMV01000086">
    <property type="protein sequence ID" value="KAG3225326.1"/>
    <property type="molecule type" value="Genomic_DNA"/>
</dbReference>
<dbReference type="AlphaFoldDB" id="A0A8T1IMJ7"/>
<proteinExistence type="predicted"/>
<evidence type="ECO:0000313" key="4">
    <source>
        <dbReference type="EMBL" id="KAG3225326.1"/>
    </source>
</evidence>
<evidence type="ECO:0000256" key="1">
    <source>
        <dbReference type="SAM" id="MobiDB-lite"/>
    </source>
</evidence>
<feature type="region of interest" description="Disordered" evidence="1">
    <location>
        <begin position="100"/>
        <end position="139"/>
    </location>
</feature>
<comment type="caution">
    <text evidence="4">The sequence shown here is derived from an EMBL/GenBank/DDBJ whole genome shotgun (WGS) entry which is preliminary data.</text>
</comment>
<protein>
    <submittedName>
        <fullName evidence="4">Uncharacterized protein</fullName>
    </submittedName>
</protein>
<organism evidence="4 5">
    <name type="scientific">Phytophthora cactorum</name>
    <dbReference type="NCBI Taxonomy" id="29920"/>
    <lineage>
        <taxon>Eukaryota</taxon>
        <taxon>Sar</taxon>
        <taxon>Stramenopiles</taxon>
        <taxon>Oomycota</taxon>
        <taxon>Peronosporomycetes</taxon>
        <taxon>Peronosporales</taxon>
        <taxon>Peronosporaceae</taxon>
        <taxon>Phytophthora</taxon>
    </lineage>
</organism>
<evidence type="ECO:0000313" key="2">
    <source>
        <dbReference type="EMBL" id="KAG2919772.1"/>
    </source>
</evidence>
<evidence type="ECO:0000313" key="3">
    <source>
        <dbReference type="EMBL" id="KAG2972468.1"/>
    </source>
</evidence>
<dbReference type="Proteomes" id="UP000736787">
    <property type="component" value="Unassembled WGS sequence"/>
</dbReference>
<dbReference type="Proteomes" id="UP000697107">
    <property type="component" value="Unassembled WGS sequence"/>
</dbReference>
<accession>A0A8T1IMJ7</accession>
<reference evidence="4" key="1">
    <citation type="submission" date="2018-05" db="EMBL/GenBank/DDBJ databases">
        <title>Effector identification in a new, highly contiguous assembly of the strawberry crown rot pathogen Phytophthora cactorum.</title>
        <authorList>
            <person name="Armitage A.D."/>
            <person name="Nellist C.F."/>
            <person name="Bates H."/>
            <person name="Vickerstaff R.J."/>
            <person name="Harrison R.J."/>
        </authorList>
    </citation>
    <scope>NUCLEOTIDE SEQUENCE</scope>
    <source>
        <strain evidence="2">4040</strain>
        <strain evidence="3">P415</strain>
        <strain evidence="4">P421</strain>
    </source>
</reference>
<gene>
    <name evidence="2" type="ORF">PC117_g16682</name>
    <name evidence="3" type="ORF">PC118_g15673</name>
    <name evidence="4" type="ORF">PC129_g4028</name>
</gene>
<dbReference type="EMBL" id="RCMK01000600">
    <property type="protein sequence ID" value="KAG2919772.1"/>
    <property type="molecule type" value="Genomic_DNA"/>
</dbReference>
<evidence type="ECO:0000313" key="5">
    <source>
        <dbReference type="Proteomes" id="UP000760860"/>
    </source>
</evidence>
<feature type="compositionally biased region" description="Basic and acidic residues" evidence="1">
    <location>
        <begin position="116"/>
        <end position="139"/>
    </location>
</feature>
<dbReference type="EMBL" id="RCML01000618">
    <property type="protein sequence ID" value="KAG2972468.1"/>
    <property type="molecule type" value="Genomic_DNA"/>
</dbReference>
<sequence length="139" mass="15305">MGALAILHECTYHAVNPIFVWLMIEFPAGARTLCDWYYGFVLLKLVELAPQGHGSDFTEVLNTAAILTSWEGQFHAENLYFGESDIIEKLVAAFTAKNGCSVPNDENTACSPQGDRGSRTKWLEESDASNREDPGKSCS</sequence>
<name>A0A8T1IMJ7_9STRA</name>
<dbReference type="Proteomes" id="UP000760860">
    <property type="component" value="Unassembled WGS sequence"/>
</dbReference>